<dbReference type="Proteomes" id="UP000250140">
    <property type="component" value="Unassembled WGS sequence"/>
</dbReference>
<reference evidence="1 2" key="1">
    <citation type="journal article" date="2016" name="Nat. Commun.">
        <title>Ectomycorrhizal ecology is imprinted in the genome of the dominant symbiotic fungus Cenococcum geophilum.</title>
        <authorList>
            <consortium name="DOE Joint Genome Institute"/>
            <person name="Peter M."/>
            <person name="Kohler A."/>
            <person name="Ohm R.A."/>
            <person name="Kuo A."/>
            <person name="Krutzmann J."/>
            <person name="Morin E."/>
            <person name="Arend M."/>
            <person name="Barry K.W."/>
            <person name="Binder M."/>
            <person name="Choi C."/>
            <person name="Clum A."/>
            <person name="Copeland A."/>
            <person name="Grisel N."/>
            <person name="Haridas S."/>
            <person name="Kipfer T."/>
            <person name="LaButti K."/>
            <person name="Lindquist E."/>
            <person name="Lipzen A."/>
            <person name="Maire R."/>
            <person name="Meier B."/>
            <person name="Mihaltcheva S."/>
            <person name="Molinier V."/>
            <person name="Murat C."/>
            <person name="Poggeler S."/>
            <person name="Quandt C.A."/>
            <person name="Sperisen C."/>
            <person name="Tritt A."/>
            <person name="Tisserant E."/>
            <person name="Crous P.W."/>
            <person name="Henrissat B."/>
            <person name="Nehls U."/>
            <person name="Egli S."/>
            <person name="Spatafora J.W."/>
            <person name="Grigoriev I.V."/>
            <person name="Martin F.M."/>
        </authorList>
    </citation>
    <scope>NUCLEOTIDE SEQUENCE [LARGE SCALE GENOMIC DNA]</scope>
    <source>
        <strain evidence="1 2">CBS 207.34</strain>
    </source>
</reference>
<name>A0A8E2EWP2_9PEZI</name>
<dbReference type="EMBL" id="KV750145">
    <property type="protein sequence ID" value="OCL06068.1"/>
    <property type="molecule type" value="Genomic_DNA"/>
</dbReference>
<dbReference type="SUPFAM" id="SSF55895">
    <property type="entry name" value="Ribonuclease Rh-like"/>
    <property type="match status" value="1"/>
</dbReference>
<keyword evidence="2" id="KW-1185">Reference proteome</keyword>
<sequence length="139" mass="14801">MAFLPSIKSLVQFAITGPSMLLGNSPSTSPPTSPPASQLQSPLEACVQPRLSCHASYGPINTCCTPAPGGQMALTQFWNSDASAGPAGYLGPNDTWTLHGLWYVRFPFYSSPCPQYRWTGGEEKSPISDRAVAIPISDP</sequence>
<accession>A0A8E2EWP2</accession>
<dbReference type="InterPro" id="IPR036430">
    <property type="entry name" value="RNase_T2-like_sf"/>
</dbReference>
<dbReference type="Gene3D" id="3.90.730.10">
    <property type="entry name" value="Ribonuclease T2-like"/>
    <property type="match status" value="1"/>
</dbReference>
<organism evidence="1 2">
    <name type="scientific">Glonium stellatum</name>
    <dbReference type="NCBI Taxonomy" id="574774"/>
    <lineage>
        <taxon>Eukaryota</taxon>
        <taxon>Fungi</taxon>
        <taxon>Dikarya</taxon>
        <taxon>Ascomycota</taxon>
        <taxon>Pezizomycotina</taxon>
        <taxon>Dothideomycetes</taxon>
        <taxon>Pleosporomycetidae</taxon>
        <taxon>Gloniales</taxon>
        <taxon>Gloniaceae</taxon>
        <taxon>Glonium</taxon>
    </lineage>
</organism>
<dbReference type="GO" id="GO:0033897">
    <property type="term" value="F:ribonuclease T2 activity"/>
    <property type="evidence" value="ECO:0007669"/>
    <property type="project" value="InterPro"/>
</dbReference>
<dbReference type="OrthoDB" id="435754at2759"/>
<evidence type="ECO:0000313" key="2">
    <source>
        <dbReference type="Proteomes" id="UP000250140"/>
    </source>
</evidence>
<gene>
    <name evidence="1" type="ORF">AOQ84DRAFT_390450</name>
</gene>
<protein>
    <submittedName>
        <fullName evidence="1">Uncharacterized protein</fullName>
    </submittedName>
</protein>
<evidence type="ECO:0000313" key="1">
    <source>
        <dbReference type="EMBL" id="OCL06068.1"/>
    </source>
</evidence>
<dbReference type="GO" id="GO:0003723">
    <property type="term" value="F:RNA binding"/>
    <property type="evidence" value="ECO:0007669"/>
    <property type="project" value="InterPro"/>
</dbReference>
<proteinExistence type="predicted"/>
<dbReference type="AlphaFoldDB" id="A0A8E2EWP2"/>